<reference evidence="6" key="1">
    <citation type="submission" date="2024-04" db="EMBL/GenBank/DDBJ databases">
        <title>Salinicola lusitanus LLJ914,a marine bacterium isolated from the Okinawa Trough.</title>
        <authorList>
            <person name="Li J."/>
        </authorList>
    </citation>
    <scope>NUCLEOTIDE SEQUENCE [LARGE SCALE GENOMIC DNA]</scope>
</reference>
<evidence type="ECO:0000313" key="6">
    <source>
        <dbReference type="Proteomes" id="UP001460270"/>
    </source>
</evidence>
<evidence type="ECO:0000313" key="5">
    <source>
        <dbReference type="EMBL" id="KAK7899102.1"/>
    </source>
</evidence>
<comment type="caution">
    <text evidence="5">The sequence shown here is derived from an EMBL/GenBank/DDBJ whole genome shotgun (WGS) entry which is preliminary data.</text>
</comment>
<sequence>MAHRSIRMNLQWSSTPVTCLRYGRPAAHKRLDSDDQPPAKSPRLSTEAGDAHSLIYGSSPTSPTTPSPRTPNPHQGPSRIGPFLLLPLSERESTHNAINTDTGEELLCKVYDMVMYQEKIHAYGILPAHRNVAGIRDIILGERKAYVFLDKDFGDMHTLVKSCRRLDEDQACRLFQQVALAVAHCHQNGIVLGDLKLRKFVFADEKRTQVKLESLEDCRVLENPKNDSMSDTHGCPAYVSPEILSGSAPYSGKMADMWSLGVMLYTILVGRYPFHDPDPATLFSKIRRGQCCVPEGLSPKAKCLLQSLLRREPSERLTATELLAHPWFHQPPSLQEVAPTEQEVSLAEQTVPSFDVERDDDLFC</sequence>
<dbReference type="AlphaFoldDB" id="A0AAW0NRR6"/>
<dbReference type="EMBL" id="JBBPFD010000014">
    <property type="protein sequence ID" value="KAK7899102.1"/>
    <property type="molecule type" value="Genomic_DNA"/>
</dbReference>
<evidence type="ECO:0000259" key="4">
    <source>
        <dbReference type="PROSITE" id="PS50011"/>
    </source>
</evidence>
<dbReference type="InterPro" id="IPR000719">
    <property type="entry name" value="Prot_kinase_dom"/>
</dbReference>
<dbReference type="InterPro" id="IPR011009">
    <property type="entry name" value="Kinase-like_dom_sf"/>
</dbReference>
<keyword evidence="6" id="KW-1185">Reference proteome</keyword>
<organism evidence="5 6">
    <name type="scientific">Mugilogobius chulae</name>
    <name type="common">yellowstripe goby</name>
    <dbReference type="NCBI Taxonomy" id="88201"/>
    <lineage>
        <taxon>Eukaryota</taxon>
        <taxon>Metazoa</taxon>
        <taxon>Chordata</taxon>
        <taxon>Craniata</taxon>
        <taxon>Vertebrata</taxon>
        <taxon>Euteleostomi</taxon>
        <taxon>Actinopterygii</taxon>
        <taxon>Neopterygii</taxon>
        <taxon>Teleostei</taxon>
        <taxon>Neoteleostei</taxon>
        <taxon>Acanthomorphata</taxon>
        <taxon>Gobiaria</taxon>
        <taxon>Gobiiformes</taxon>
        <taxon>Gobioidei</taxon>
        <taxon>Gobiidae</taxon>
        <taxon>Gobionellinae</taxon>
        <taxon>Mugilogobius</taxon>
    </lineage>
</organism>
<dbReference type="GO" id="GO:0004672">
    <property type="term" value="F:protein kinase activity"/>
    <property type="evidence" value="ECO:0007669"/>
    <property type="project" value="InterPro"/>
</dbReference>
<dbReference type="Pfam" id="PF00069">
    <property type="entry name" value="Pkinase"/>
    <property type="match status" value="1"/>
</dbReference>
<dbReference type="GO" id="GO:0005634">
    <property type="term" value="C:nucleus"/>
    <property type="evidence" value="ECO:0007669"/>
    <property type="project" value="TreeGrafter"/>
</dbReference>
<name>A0AAW0NRR6_9GOBI</name>
<comment type="similarity">
    <text evidence="2">Belongs to the protein kinase superfamily. CAMK Ser/Thr protein kinase family. Tribbles subfamily.</text>
</comment>
<dbReference type="GO" id="GO:0004860">
    <property type="term" value="F:protein kinase inhibitor activity"/>
    <property type="evidence" value="ECO:0007669"/>
    <property type="project" value="UniProtKB-KW"/>
</dbReference>
<evidence type="ECO:0000256" key="1">
    <source>
        <dbReference type="ARBA" id="ARBA00023013"/>
    </source>
</evidence>
<dbReference type="GO" id="GO:0005524">
    <property type="term" value="F:ATP binding"/>
    <property type="evidence" value="ECO:0007669"/>
    <property type="project" value="InterPro"/>
</dbReference>
<dbReference type="Proteomes" id="UP001460270">
    <property type="component" value="Unassembled WGS sequence"/>
</dbReference>
<dbReference type="SUPFAM" id="SSF56112">
    <property type="entry name" value="Protein kinase-like (PK-like)"/>
    <property type="match status" value="1"/>
</dbReference>
<evidence type="ECO:0000256" key="3">
    <source>
        <dbReference type="SAM" id="MobiDB-lite"/>
    </source>
</evidence>
<proteinExistence type="inferred from homology"/>
<dbReference type="PROSITE" id="PS50011">
    <property type="entry name" value="PROTEIN_KINASE_DOM"/>
    <property type="match status" value="1"/>
</dbReference>
<dbReference type="GO" id="GO:0031434">
    <property type="term" value="F:mitogen-activated protein kinase kinase binding"/>
    <property type="evidence" value="ECO:0007669"/>
    <property type="project" value="TreeGrafter"/>
</dbReference>
<dbReference type="InterPro" id="IPR024104">
    <property type="entry name" value="Tribbles/Ser_Thr_kinase_40"/>
</dbReference>
<dbReference type="GO" id="GO:0032436">
    <property type="term" value="P:positive regulation of proteasomal ubiquitin-dependent protein catabolic process"/>
    <property type="evidence" value="ECO:0007669"/>
    <property type="project" value="TreeGrafter"/>
</dbReference>
<gene>
    <name evidence="5" type="ORF">WMY93_019955</name>
</gene>
<dbReference type="Gene3D" id="1.10.510.10">
    <property type="entry name" value="Transferase(Phosphotransferase) domain 1"/>
    <property type="match status" value="1"/>
</dbReference>
<accession>A0AAW0NRR6</accession>
<keyword evidence="1" id="KW-0649">Protein kinase inhibitor</keyword>
<dbReference type="PANTHER" id="PTHR22961:SF17">
    <property type="entry name" value="TRIBBLES HOMOLOG 1"/>
    <property type="match status" value="1"/>
</dbReference>
<feature type="region of interest" description="Disordered" evidence="3">
    <location>
        <begin position="27"/>
        <end position="82"/>
    </location>
</feature>
<dbReference type="FunFam" id="1.10.510.10:FF:000153">
    <property type="entry name" value="Tribbles homolog 2"/>
    <property type="match status" value="1"/>
</dbReference>
<protein>
    <recommendedName>
        <fullName evidence="4">Protein kinase domain-containing protein</fullName>
    </recommendedName>
</protein>
<feature type="domain" description="Protein kinase" evidence="4">
    <location>
        <begin position="1"/>
        <end position="328"/>
    </location>
</feature>
<dbReference type="SMART" id="SM00220">
    <property type="entry name" value="S_TKc"/>
    <property type="match status" value="1"/>
</dbReference>
<evidence type="ECO:0000256" key="2">
    <source>
        <dbReference type="ARBA" id="ARBA00038180"/>
    </source>
</evidence>
<dbReference type="Gene3D" id="3.30.200.20">
    <property type="entry name" value="Phosphorylase Kinase, domain 1"/>
    <property type="match status" value="1"/>
</dbReference>
<dbReference type="PANTHER" id="PTHR22961">
    <property type="entry name" value="SER/THR PROTEIN KINASE-TRB"/>
    <property type="match status" value="1"/>
</dbReference>